<dbReference type="AlphaFoldDB" id="A0A368VQZ5"/>
<organism evidence="4 5">
    <name type="scientific">Halopolyspora algeriensis</name>
    <dbReference type="NCBI Taxonomy" id="1500506"/>
    <lineage>
        <taxon>Bacteria</taxon>
        <taxon>Bacillati</taxon>
        <taxon>Actinomycetota</taxon>
        <taxon>Actinomycetes</taxon>
        <taxon>Actinomycetes incertae sedis</taxon>
        <taxon>Halopolyspora</taxon>
    </lineage>
</organism>
<evidence type="ECO:0000256" key="1">
    <source>
        <dbReference type="ARBA" id="ARBA00013260"/>
    </source>
</evidence>
<evidence type="ECO:0000313" key="4">
    <source>
        <dbReference type="EMBL" id="RCW42887.1"/>
    </source>
</evidence>
<comment type="catalytic activity">
    <reaction evidence="3">
        <text>an N-acyl-L-alpha-aminoacyl-tRNA + H2O = an N-acyl-L-amino acid + a tRNA + H(+)</text>
        <dbReference type="Rhea" id="RHEA:54448"/>
        <dbReference type="Rhea" id="RHEA-COMP:10123"/>
        <dbReference type="Rhea" id="RHEA-COMP:13883"/>
        <dbReference type="ChEBI" id="CHEBI:15377"/>
        <dbReference type="ChEBI" id="CHEBI:15378"/>
        <dbReference type="ChEBI" id="CHEBI:59874"/>
        <dbReference type="ChEBI" id="CHEBI:78442"/>
        <dbReference type="ChEBI" id="CHEBI:138191"/>
        <dbReference type="EC" id="3.1.1.29"/>
    </reaction>
</comment>
<evidence type="ECO:0000256" key="3">
    <source>
        <dbReference type="ARBA" id="ARBA00048707"/>
    </source>
</evidence>
<dbReference type="InterPro" id="IPR023476">
    <property type="entry name" value="Pep_tRNA_hydro_II_dom_sf"/>
</dbReference>
<dbReference type="EC" id="3.1.1.29" evidence="1"/>
<dbReference type="Gene3D" id="3.40.1490.10">
    <property type="entry name" value="Bit1"/>
    <property type="match status" value="1"/>
</dbReference>
<dbReference type="Pfam" id="PF01981">
    <property type="entry name" value="PTH2"/>
    <property type="match status" value="1"/>
</dbReference>
<dbReference type="GO" id="GO:0004045">
    <property type="term" value="F:peptidyl-tRNA hydrolase activity"/>
    <property type="evidence" value="ECO:0007669"/>
    <property type="project" value="UniProtKB-EC"/>
</dbReference>
<gene>
    <name evidence="4" type="ORF">DFQ14_108147</name>
</gene>
<keyword evidence="5" id="KW-1185">Reference proteome</keyword>
<proteinExistence type="predicted"/>
<protein>
    <recommendedName>
        <fullName evidence="1">peptidyl-tRNA hydrolase</fullName>
        <ecNumber evidence="1">3.1.1.29</ecNumber>
    </recommendedName>
</protein>
<dbReference type="SUPFAM" id="SSF102462">
    <property type="entry name" value="Peptidyl-tRNA hydrolase II"/>
    <property type="match status" value="1"/>
</dbReference>
<comment type="caution">
    <text evidence="4">The sequence shown here is derived from an EMBL/GenBank/DDBJ whole genome shotgun (WGS) entry which is preliminary data.</text>
</comment>
<reference evidence="4 5" key="1">
    <citation type="submission" date="2018-07" db="EMBL/GenBank/DDBJ databases">
        <title>Genomic Encyclopedia of Type Strains, Phase III (KMG-III): the genomes of soil and plant-associated and newly described type strains.</title>
        <authorList>
            <person name="Whitman W."/>
        </authorList>
    </citation>
    <scope>NUCLEOTIDE SEQUENCE [LARGE SCALE GENOMIC DNA]</scope>
    <source>
        <strain evidence="4 5">CECT 8575</strain>
    </source>
</reference>
<evidence type="ECO:0000313" key="5">
    <source>
        <dbReference type="Proteomes" id="UP000253495"/>
    </source>
</evidence>
<keyword evidence="2 4" id="KW-0378">Hydrolase</keyword>
<accession>A0A368VQZ5</accession>
<sequence>MRIIGNVTDAASVLEPLTARYASWLELPDESTADTSDEDPDNVILMPMVLRIERNDPPARTDMLQAAGSAAVAVCLDERCGPGGEWREAVGAWVADRIRKVARRARGSHWNAVQSLPGHTVTVGNAQVRAFLPMRLSEMPKELTRLQISGSEVEPGEPGSPVPGVPRLWLNPDIEMSAGKSAAQVGHATMILAALLHGSGQDAALDAWAKEGFPCAVRTPDAASWRAMQPGDAPEPAWREHGVAAVRDAGFTEIDPGTVTVLAQWPG</sequence>
<name>A0A368VQZ5_9ACTN</name>
<evidence type="ECO:0000256" key="2">
    <source>
        <dbReference type="ARBA" id="ARBA00022801"/>
    </source>
</evidence>
<dbReference type="Proteomes" id="UP000253495">
    <property type="component" value="Unassembled WGS sequence"/>
</dbReference>
<dbReference type="InterPro" id="IPR002833">
    <property type="entry name" value="PTH2"/>
</dbReference>
<dbReference type="EMBL" id="QPJC01000008">
    <property type="protein sequence ID" value="RCW42887.1"/>
    <property type="molecule type" value="Genomic_DNA"/>
</dbReference>